<name>A0A8T0VMU2_PANVG</name>
<feature type="compositionally biased region" description="Basic residues" evidence="1">
    <location>
        <begin position="295"/>
        <end position="305"/>
    </location>
</feature>
<evidence type="ECO:0000313" key="3">
    <source>
        <dbReference type="Proteomes" id="UP000823388"/>
    </source>
</evidence>
<comment type="caution">
    <text evidence="2">The sequence shown here is derived from an EMBL/GenBank/DDBJ whole genome shotgun (WGS) entry which is preliminary data.</text>
</comment>
<gene>
    <name evidence="2" type="ORF">PVAP13_2NG537703</name>
</gene>
<evidence type="ECO:0000313" key="2">
    <source>
        <dbReference type="EMBL" id="KAG2637532.1"/>
    </source>
</evidence>
<keyword evidence="3" id="KW-1185">Reference proteome</keyword>
<dbReference type="EMBL" id="CM029040">
    <property type="protein sequence ID" value="KAG2637532.1"/>
    <property type="molecule type" value="Genomic_DNA"/>
</dbReference>
<feature type="region of interest" description="Disordered" evidence="1">
    <location>
        <begin position="284"/>
        <end position="305"/>
    </location>
</feature>
<reference evidence="2 3" key="1">
    <citation type="submission" date="2020-05" db="EMBL/GenBank/DDBJ databases">
        <title>WGS assembly of Panicum virgatum.</title>
        <authorList>
            <person name="Lovell J.T."/>
            <person name="Jenkins J."/>
            <person name="Shu S."/>
            <person name="Juenger T.E."/>
            <person name="Schmutz J."/>
        </authorList>
    </citation>
    <scope>NUCLEOTIDE SEQUENCE [LARGE SCALE GENOMIC DNA]</scope>
    <source>
        <strain evidence="3">cv. AP13</strain>
    </source>
</reference>
<proteinExistence type="predicted"/>
<organism evidence="2 3">
    <name type="scientific">Panicum virgatum</name>
    <name type="common">Blackwell switchgrass</name>
    <dbReference type="NCBI Taxonomy" id="38727"/>
    <lineage>
        <taxon>Eukaryota</taxon>
        <taxon>Viridiplantae</taxon>
        <taxon>Streptophyta</taxon>
        <taxon>Embryophyta</taxon>
        <taxon>Tracheophyta</taxon>
        <taxon>Spermatophyta</taxon>
        <taxon>Magnoliopsida</taxon>
        <taxon>Liliopsida</taxon>
        <taxon>Poales</taxon>
        <taxon>Poaceae</taxon>
        <taxon>PACMAD clade</taxon>
        <taxon>Panicoideae</taxon>
        <taxon>Panicodae</taxon>
        <taxon>Paniceae</taxon>
        <taxon>Panicinae</taxon>
        <taxon>Panicum</taxon>
        <taxon>Panicum sect. Hiantes</taxon>
    </lineage>
</organism>
<dbReference type="Proteomes" id="UP000823388">
    <property type="component" value="Chromosome 2N"/>
</dbReference>
<accession>A0A8T0VMU2</accession>
<protein>
    <submittedName>
        <fullName evidence="2">Uncharacterized protein</fullName>
    </submittedName>
</protein>
<feature type="compositionally biased region" description="Pro residues" evidence="1">
    <location>
        <begin position="173"/>
        <end position="183"/>
    </location>
</feature>
<dbReference type="AlphaFoldDB" id="A0A8T0VMU2"/>
<feature type="compositionally biased region" description="Low complexity" evidence="1">
    <location>
        <begin position="119"/>
        <end position="129"/>
    </location>
</feature>
<evidence type="ECO:0000256" key="1">
    <source>
        <dbReference type="SAM" id="MobiDB-lite"/>
    </source>
</evidence>
<sequence length="305" mass="31575">MLASIFAENPSSASQPPPLISLSLFCPPFLAAAASDIAPPVAAALVELELPLRASPVGAQFPHLPRILSVRRRTTEASRRGGGGSLAARGCGPGRRRRLTPPLHHPPVSCGPRRRELRAAVGGRAAPPRASRRARERPSPDAAVGERGPPLRRGGAPSGRAGLGHAVISLSAPPSPSSPPPPPRRPRHLSRRPDRPGAGQCAARRPTCGTTADLARTAAGLPPWCPSSAGLATASPPSSLVPPSSLRPGAGAPAVRLGSLAPAVRARSMRWRACLASLRSTRGHQLASPRCVRPPARRRAERAAA</sequence>
<feature type="region of interest" description="Disordered" evidence="1">
    <location>
        <begin position="72"/>
        <end position="207"/>
    </location>
</feature>